<dbReference type="Pfam" id="PF02837">
    <property type="entry name" value="Glyco_hydro_2_N"/>
    <property type="match status" value="1"/>
</dbReference>
<proteinExistence type="inferred from homology"/>
<dbReference type="InterPro" id="IPR050347">
    <property type="entry name" value="Bact_Beta-galactosidase"/>
</dbReference>
<keyword evidence="9" id="KW-1185">Reference proteome</keyword>
<dbReference type="Pfam" id="PF02836">
    <property type="entry name" value="Glyco_hydro_2_C"/>
    <property type="match status" value="1"/>
</dbReference>
<dbReference type="Pfam" id="PF00703">
    <property type="entry name" value="Glyco_hydro_2"/>
    <property type="match status" value="1"/>
</dbReference>
<keyword evidence="4" id="KW-0378">Hydrolase</keyword>
<dbReference type="SMART" id="SM01038">
    <property type="entry name" value="Bgal_small_N"/>
    <property type="match status" value="1"/>
</dbReference>
<dbReference type="Pfam" id="PF02929">
    <property type="entry name" value="Bgal_small_N"/>
    <property type="match status" value="1"/>
</dbReference>
<comment type="similarity">
    <text evidence="2">Belongs to the glycosyl hydrolase 2 family.</text>
</comment>
<comment type="caution">
    <text evidence="8">The sequence shown here is derived from an EMBL/GenBank/DDBJ whole genome shotgun (WGS) entry which is preliminary data.</text>
</comment>
<name>A0ABR2KSH5_9EUKA</name>
<dbReference type="InterPro" id="IPR008979">
    <property type="entry name" value="Galactose-bd-like_sf"/>
</dbReference>
<dbReference type="InterPro" id="IPR006101">
    <property type="entry name" value="Glyco_hydro_2"/>
</dbReference>
<dbReference type="InterPro" id="IPR011013">
    <property type="entry name" value="Gal_mutarotase_sf_dom"/>
</dbReference>
<accession>A0ABR2KSH5</accession>
<dbReference type="Gene3D" id="2.70.98.10">
    <property type="match status" value="1"/>
</dbReference>
<evidence type="ECO:0000256" key="3">
    <source>
        <dbReference type="ARBA" id="ARBA00012756"/>
    </source>
</evidence>
<dbReference type="InterPro" id="IPR006104">
    <property type="entry name" value="Glyco_hydro_2_N"/>
</dbReference>
<dbReference type="SUPFAM" id="SSF74650">
    <property type="entry name" value="Galactose mutarotase-like"/>
    <property type="match status" value="1"/>
</dbReference>
<dbReference type="Pfam" id="PF16353">
    <property type="entry name" value="LacZ_4"/>
    <property type="match status" value="1"/>
</dbReference>
<dbReference type="InterPro" id="IPR017853">
    <property type="entry name" value="GH"/>
</dbReference>
<dbReference type="EMBL" id="JAPFFF010000004">
    <property type="protein sequence ID" value="KAK8892895.1"/>
    <property type="molecule type" value="Genomic_DNA"/>
</dbReference>
<protein>
    <recommendedName>
        <fullName evidence="3">beta-galactosidase</fullName>
        <ecNumber evidence="3">3.2.1.23</ecNumber>
    </recommendedName>
    <alternativeName>
        <fullName evidence="6">Lactase</fullName>
    </alternativeName>
</protein>
<sequence length="1085" mass="126603">MFVPDYYKDIQTVSVNREQPRTSFVSHDNRKESINNITNFEKSPYYIDLNGEWEFYFNRYPKKVPKDIATNVNQDDTKWGIINVPGNWERQGYGTAIYTDEQYDFCPTNPCPPFLPNLNPVGIYRRKNIKIPQKWIERDVFLQIGAAKSGLYVYINGKEVGYNEDSKDPADFLINKYINFGEDNVITLVVFKYCTGSYLEDQDMWRLGGIERDVFIYSQPKTHIRDFKVISTLDDEYKNGIFKLKAYVVNHNETEEIEVDLTYELIDIKNNNNVILKSTESSVIESGKENVISFNDGKIEQVRKWSAEDPNLYILLFTLKNKNDNAILEIVPFRIGFRKLEMFNFFWENHNRTVLLFNGMPVIYKGVNIHEHDERTGHYVTDDVRLKDIELLKKNNFNALRFSHYPNCRRLYELCDEYGFYVYNECNIESHGMGFDFNTSLANKPIWEKAHMDRTKNMYERSKNHVCVTFFSLGNEAGNGTNFYKTYAFLKEQESERPVNYECIRWKNNTDMFVPQYPKANDLLDMSECIEDKPIVPSEYQHAMGNANGNFNQMWKLIYKIPNLQGGFIWDWVDQGLLETGKDGRKYWTYGGDYGGPNVPSDGNFCINGCVNPDRNPHPAMAEFKYSQQNVGFDAIDITKGVFQITNRFFFTDLNEYDVICSIASNYEIIKEINLTNLNEKLQKLEPQESIEIDLNSEIGILQPKINTEYFVNFSVLTKNDNQPFIPKGFEIAHDQFKLPIESIPRPIKHETGPNLSISENSENIIISSQKVEFVFDKLKGIVKSYKVDQYEFISKGFGFQPNFWRPPTDNDYGNGGPFREKVWKENSHDFKITRCKAKIKNNVAKLIIHYKLTTNNKYEIIYKILASGILRIEANYIHSNDNENKFCPNLPRLGIRFRIPQEMSNIVYFGRGPEENYLDRCSGTRIGLFRTTAEDQYFPYVRPQETGHHIDTRWLSLSDPASSHGLLINADGLIQFNVLRNSVEDLDGEDYDDIPYQHINPAKNKTNENKNLKKQRHVDDIFSRDFVEINVDFKQQGLAGFNSWEDRVLPEFTIPANEDHSFSFTIISIQNENEIPDKIKYFYE</sequence>
<dbReference type="InterPro" id="IPR004199">
    <property type="entry name" value="B-gal_small/dom_5"/>
</dbReference>
<dbReference type="PRINTS" id="PR00132">
    <property type="entry name" value="GLHYDRLASE2"/>
</dbReference>
<dbReference type="InterPro" id="IPR006102">
    <property type="entry name" value="Ig-like_GH2"/>
</dbReference>
<evidence type="ECO:0000259" key="7">
    <source>
        <dbReference type="SMART" id="SM01038"/>
    </source>
</evidence>
<dbReference type="InterPro" id="IPR036156">
    <property type="entry name" value="Beta-gal/glucu_dom_sf"/>
</dbReference>
<dbReference type="PANTHER" id="PTHR46323">
    <property type="entry name" value="BETA-GALACTOSIDASE"/>
    <property type="match status" value="1"/>
</dbReference>
<dbReference type="PANTHER" id="PTHR46323:SF2">
    <property type="entry name" value="BETA-GALACTOSIDASE"/>
    <property type="match status" value="1"/>
</dbReference>
<dbReference type="SUPFAM" id="SSF51445">
    <property type="entry name" value="(Trans)glycosidases"/>
    <property type="match status" value="1"/>
</dbReference>
<dbReference type="InterPro" id="IPR014718">
    <property type="entry name" value="GH-type_carb-bd"/>
</dbReference>
<reference evidence="8 9" key="1">
    <citation type="submission" date="2024-04" db="EMBL/GenBank/DDBJ databases">
        <title>Tritrichomonas musculus Genome.</title>
        <authorList>
            <person name="Alves-Ferreira E."/>
            <person name="Grigg M."/>
            <person name="Lorenzi H."/>
            <person name="Galac M."/>
        </authorList>
    </citation>
    <scope>NUCLEOTIDE SEQUENCE [LARGE SCALE GENOMIC DNA]</scope>
    <source>
        <strain evidence="8 9">EAF2021</strain>
    </source>
</reference>
<evidence type="ECO:0000256" key="4">
    <source>
        <dbReference type="ARBA" id="ARBA00022801"/>
    </source>
</evidence>
<dbReference type="InterPro" id="IPR032312">
    <property type="entry name" value="LacZ_4"/>
</dbReference>
<evidence type="ECO:0000256" key="1">
    <source>
        <dbReference type="ARBA" id="ARBA00001412"/>
    </source>
</evidence>
<comment type="catalytic activity">
    <reaction evidence="1">
        <text>Hydrolysis of terminal non-reducing beta-D-galactose residues in beta-D-galactosides.</text>
        <dbReference type="EC" id="3.2.1.23"/>
    </reaction>
</comment>
<dbReference type="Gene3D" id="2.60.120.260">
    <property type="entry name" value="Galactose-binding domain-like"/>
    <property type="match status" value="1"/>
</dbReference>
<dbReference type="Gene3D" id="2.60.40.10">
    <property type="entry name" value="Immunoglobulins"/>
    <property type="match status" value="2"/>
</dbReference>
<evidence type="ECO:0000313" key="9">
    <source>
        <dbReference type="Proteomes" id="UP001470230"/>
    </source>
</evidence>
<evidence type="ECO:0000256" key="5">
    <source>
        <dbReference type="ARBA" id="ARBA00023295"/>
    </source>
</evidence>
<dbReference type="InterPro" id="IPR006103">
    <property type="entry name" value="Glyco_hydro_2_cat"/>
</dbReference>
<feature type="domain" description="Beta galactosidase small chain/" evidence="7">
    <location>
        <begin position="766"/>
        <end position="1068"/>
    </location>
</feature>
<dbReference type="EC" id="3.2.1.23" evidence="3"/>
<evidence type="ECO:0000256" key="6">
    <source>
        <dbReference type="ARBA" id="ARBA00032230"/>
    </source>
</evidence>
<dbReference type="Gene3D" id="3.20.20.80">
    <property type="entry name" value="Glycosidases"/>
    <property type="match status" value="1"/>
</dbReference>
<keyword evidence="5" id="KW-0326">Glycosidase</keyword>
<dbReference type="Proteomes" id="UP001470230">
    <property type="component" value="Unassembled WGS sequence"/>
</dbReference>
<gene>
    <name evidence="8" type="ORF">M9Y10_030146</name>
</gene>
<dbReference type="InterPro" id="IPR013783">
    <property type="entry name" value="Ig-like_fold"/>
</dbReference>
<dbReference type="SUPFAM" id="SSF49303">
    <property type="entry name" value="beta-Galactosidase/glucuronidase domain"/>
    <property type="match status" value="2"/>
</dbReference>
<dbReference type="SUPFAM" id="SSF49785">
    <property type="entry name" value="Galactose-binding domain-like"/>
    <property type="match status" value="1"/>
</dbReference>
<evidence type="ECO:0000256" key="2">
    <source>
        <dbReference type="ARBA" id="ARBA00007401"/>
    </source>
</evidence>
<evidence type="ECO:0000313" key="8">
    <source>
        <dbReference type="EMBL" id="KAK8892895.1"/>
    </source>
</evidence>
<organism evidence="8 9">
    <name type="scientific">Tritrichomonas musculus</name>
    <dbReference type="NCBI Taxonomy" id="1915356"/>
    <lineage>
        <taxon>Eukaryota</taxon>
        <taxon>Metamonada</taxon>
        <taxon>Parabasalia</taxon>
        <taxon>Tritrichomonadida</taxon>
        <taxon>Tritrichomonadidae</taxon>
        <taxon>Tritrichomonas</taxon>
    </lineage>
</organism>